<dbReference type="Gene3D" id="1.10.1870.10">
    <property type="entry name" value="Domain 3, Saccharopine reductase"/>
    <property type="match status" value="1"/>
</dbReference>
<dbReference type="STRING" id="334819.W7MPM8"/>
<name>W7MPM8_GIBM7</name>
<dbReference type="OrthoDB" id="10059875at2759"/>
<sequence length="62" mass="6829">MVKALIGLDWLDTSSKVWLKEGIKWPHIQQQLAGAASTAEVDLLAKVDEVCSFHSSEKCSKT</sequence>
<evidence type="ECO:0000313" key="2">
    <source>
        <dbReference type="Proteomes" id="UP000009096"/>
    </source>
</evidence>
<dbReference type="RefSeq" id="XP_018755741.1">
    <property type="nucleotide sequence ID" value="XM_018905731.1"/>
</dbReference>
<dbReference type="Proteomes" id="UP000009096">
    <property type="component" value="Chromosome 5"/>
</dbReference>
<gene>
    <name evidence="1" type="ORF">FVEG_16509</name>
</gene>
<protein>
    <submittedName>
        <fullName evidence="1">Uncharacterized protein</fullName>
    </submittedName>
</protein>
<accession>W7MPM8</accession>
<dbReference type="AlphaFoldDB" id="W7MPM8"/>
<proteinExistence type="predicted"/>
<dbReference type="EMBL" id="DS022253">
    <property type="protein sequence ID" value="EWG49550.1"/>
    <property type="molecule type" value="Genomic_DNA"/>
</dbReference>
<dbReference type="GeneID" id="30073385"/>
<keyword evidence="2" id="KW-1185">Reference proteome</keyword>
<reference evidence="1 2" key="1">
    <citation type="journal article" date="2010" name="Nature">
        <title>Comparative genomics reveals mobile pathogenicity chromosomes in Fusarium.</title>
        <authorList>
            <person name="Ma L.J."/>
            <person name="van der Does H.C."/>
            <person name="Borkovich K.A."/>
            <person name="Coleman J.J."/>
            <person name="Daboussi M.J."/>
            <person name="Di Pietro A."/>
            <person name="Dufresne M."/>
            <person name="Freitag M."/>
            <person name="Grabherr M."/>
            <person name="Henrissat B."/>
            <person name="Houterman P.M."/>
            <person name="Kang S."/>
            <person name="Shim W.B."/>
            <person name="Woloshuk C."/>
            <person name="Xie X."/>
            <person name="Xu J.R."/>
            <person name="Antoniw J."/>
            <person name="Baker S.E."/>
            <person name="Bluhm B.H."/>
            <person name="Breakspear A."/>
            <person name="Brown D.W."/>
            <person name="Butchko R.A."/>
            <person name="Chapman S."/>
            <person name="Coulson R."/>
            <person name="Coutinho P.M."/>
            <person name="Danchin E.G."/>
            <person name="Diener A."/>
            <person name="Gale L.R."/>
            <person name="Gardiner D.M."/>
            <person name="Goff S."/>
            <person name="Hammond-Kosack K.E."/>
            <person name="Hilburn K."/>
            <person name="Hua-Van A."/>
            <person name="Jonkers W."/>
            <person name="Kazan K."/>
            <person name="Kodira C.D."/>
            <person name="Koehrsen M."/>
            <person name="Kumar L."/>
            <person name="Lee Y.H."/>
            <person name="Li L."/>
            <person name="Manners J.M."/>
            <person name="Miranda-Saavedra D."/>
            <person name="Mukherjee M."/>
            <person name="Park G."/>
            <person name="Park J."/>
            <person name="Park S.Y."/>
            <person name="Proctor R.H."/>
            <person name="Regev A."/>
            <person name="Ruiz-Roldan M.C."/>
            <person name="Sain D."/>
            <person name="Sakthikumar S."/>
            <person name="Sykes S."/>
            <person name="Schwartz D.C."/>
            <person name="Turgeon B.G."/>
            <person name="Wapinski I."/>
            <person name="Yoder O."/>
            <person name="Young S."/>
            <person name="Zeng Q."/>
            <person name="Zhou S."/>
            <person name="Galagan J."/>
            <person name="Cuomo C.A."/>
            <person name="Kistler H.C."/>
            <person name="Rep M."/>
        </authorList>
    </citation>
    <scope>NUCLEOTIDE SEQUENCE [LARGE SCALE GENOMIC DNA]</scope>
    <source>
        <strain evidence="2">M3125 / FGSC 7600</strain>
    </source>
</reference>
<evidence type="ECO:0000313" key="1">
    <source>
        <dbReference type="EMBL" id="EWG49550.1"/>
    </source>
</evidence>
<dbReference type="EMBL" id="CM000582">
    <property type="protein sequence ID" value="EWG49550.1"/>
    <property type="molecule type" value="Genomic_DNA"/>
</dbReference>
<dbReference type="KEGG" id="fvr:FVEG_16509"/>
<dbReference type="VEuPathDB" id="FungiDB:FVEG_16509"/>
<organism evidence="1 2">
    <name type="scientific">Gibberella moniliformis (strain M3125 / FGSC 7600)</name>
    <name type="common">Maize ear and stalk rot fungus</name>
    <name type="synonym">Fusarium verticillioides</name>
    <dbReference type="NCBI Taxonomy" id="334819"/>
    <lineage>
        <taxon>Eukaryota</taxon>
        <taxon>Fungi</taxon>
        <taxon>Dikarya</taxon>
        <taxon>Ascomycota</taxon>
        <taxon>Pezizomycotina</taxon>
        <taxon>Sordariomycetes</taxon>
        <taxon>Hypocreomycetidae</taxon>
        <taxon>Hypocreales</taxon>
        <taxon>Nectriaceae</taxon>
        <taxon>Fusarium</taxon>
        <taxon>Fusarium fujikuroi species complex</taxon>
    </lineage>
</organism>